<dbReference type="AlphaFoldDB" id="A0AAV1KIY7"/>
<name>A0AAV1KIY7_9NEOP</name>
<evidence type="ECO:0000259" key="2">
    <source>
        <dbReference type="PROSITE" id="PS51029"/>
    </source>
</evidence>
<evidence type="ECO:0000313" key="4">
    <source>
        <dbReference type="Proteomes" id="UP001314205"/>
    </source>
</evidence>
<dbReference type="PANTHER" id="PTHR21505:SF12">
    <property type="entry name" value="MADF DOMAIN-CONTAINING PROTEIN-RELATED"/>
    <property type="match status" value="1"/>
</dbReference>
<keyword evidence="4" id="KW-1185">Reference proteome</keyword>
<proteinExistence type="predicted"/>
<dbReference type="SMART" id="SM00595">
    <property type="entry name" value="MADF"/>
    <property type="match status" value="1"/>
</dbReference>
<organism evidence="3 4">
    <name type="scientific">Parnassius mnemosyne</name>
    <name type="common">clouded apollo</name>
    <dbReference type="NCBI Taxonomy" id="213953"/>
    <lineage>
        <taxon>Eukaryota</taxon>
        <taxon>Metazoa</taxon>
        <taxon>Ecdysozoa</taxon>
        <taxon>Arthropoda</taxon>
        <taxon>Hexapoda</taxon>
        <taxon>Insecta</taxon>
        <taxon>Pterygota</taxon>
        <taxon>Neoptera</taxon>
        <taxon>Endopterygota</taxon>
        <taxon>Lepidoptera</taxon>
        <taxon>Glossata</taxon>
        <taxon>Ditrysia</taxon>
        <taxon>Papilionoidea</taxon>
        <taxon>Papilionidae</taxon>
        <taxon>Parnassiinae</taxon>
        <taxon>Parnassini</taxon>
        <taxon>Parnassius</taxon>
        <taxon>Driopa</taxon>
    </lineage>
</organism>
<dbReference type="Proteomes" id="UP001314205">
    <property type="component" value="Unassembled WGS sequence"/>
</dbReference>
<feature type="compositionally biased region" description="Polar residues" evidence="1">
    <location>
        <begin position="108"/>
        <end position="148"/>
    </location>
</feature>
<comment type="caution">
    <text evidence="3">The sequence shown here is derived from an EMBL/GenBank/DDBJ whole genome shotgun (WGS) entry which is preliminary data.</text>
</comment>
<sequence>MWSNARELEFLEAYQRESILWNPKDARYKDKQLVHDAWLRISSDLDIPVEELKKKRDSLLATYRNHRRKVRLSLQSGAGAGSVYKPFWFAYDCMNSFLHDAVTSRKTLNTDTQNLPEPESPIQSRIESESMTQNENTDPNSDQSQVQIPSPLPKIPRRRKNPIELEEAGKTMRDDMSTLNTVLNKKQVTEDDYDRYGKIIANKLRKFSDTESLQIMYEIDGIFIRRINNAANASPTYYSRPSPSHTPYSESTRQIHTPLYYARPSSSCSSYSETTRQIHTPLYYARPSSSYTSYSEPTTLYTNQSRVQIPSPATTEPPLIHIISDQVLTPGTISNQSNDDIITQAYYDA</sequence>
<dbReference type="Pfam" id="PF10545">
    <property type="entry name" value="MADF_DNA_bdg"/>
    <property type="match status" value="1"/>
</dbReference>
<dbReference type="InterPro" id="IPR006578">
    <property type="entry name" value="MADF-dom"/>
</dbReference>
<feature type="domain" description="MADF" evidence="2">
    <location>
        <begin position="9"/>
        <end position="103"/>
    </location>
</feature>
<dbReference type="PANTHER" id="PTHR21505">
    <property type="entry name" value="MADF DOMAIN-CONTAINING PROTEIN-RELATED"/>
    <property type="match status" value="1"/>
</dbReference>
<evidence type="ECO:0000256" key="1">
    <source>
        <dbReference type="SAM" id="MobiDB-lite"/>
    </source>
</evidence>
<feature type="region of interest" description="Disordered" evidence="1">
    <location>
        <begin position="108"/>
        <end position="161"/>
    </location>
</feature>
<accession>A0AAV1KIY7</accession>
<evidence type="ECO:0000313" key="3">
    <source>
        <dbReference type="EMBL" id="CAK1581716.1"/>
    </source>
</evidence>
<dbReference type="EMBL" id="CAVLGL010000035">
    <property type="protein sequence ID" value="CAK1581716.1"/>
    <property type="molecule type" value="Genomic_DNA"/>
</dbReference>
<reference evidence="3 4" key="1">
    <citation type="submission" date="2023-11" db="EMBL/GenBank/DDBJ databases">
        <authorList>
            <person name="Hedman E."/>
            <person name="Englund M."/>
            <person name="Stromberg M."/>
            <person name="Nyberg Akerstrom W."/>
            <person name="Nylinder S."/>
            <person name="Jareborg N."/>
            <person name="Kallberg Y."/>
            <person name="Kronander E."/>
        </authorList>
    </citation>
    <scope>NUCLEOTIDE SEQUENCE [LARGE SCALE GENOMIC DNA]</scope>
</reference>
<dbReference type="PROSITE" id="PS51029">
    <property type="entry name" value="MADF"/>
    <property type="match status" value="1"/>
</dbReference>
<protein>
    <recommendedName>
        <fullName evidence="2">MADF domain-containing protein</fullName>
    </recommendedName>
</protein>
<gene>
    <name evidence="3" type="ORF">PARMNEM_LOCUS3349</name>
</gene>